<dbReference type="NCBIfam" id="TIGR04393">
    <property type="entry name" value="rpt_T5SS_PEPC"/>
    <property type="match status" value="2"/>
</dbReference>
<feature type="signal peptide" evidence="1">
    <location>
        <begin position="1"/>
        <end position="47"/>
    </location>
</feature>
<dbReference type="Proteomes" id="UP000255265">
    <property type="component" value="Unassembled WGS sequence"/>
</dbReference>
<dbReference type="Pfam" id="PF03797">
    <property type="entry name" value="Autotransporter"/>
    <property type="match status" value="1"/>
</dbReference>
<evidence type="ECO:0000313" key="3">
    <source>
        <dbReference type="EMBL" id="RDI25265.1"/>
    </source>
</evidence>
<accession>A0A370FGT8</accession>
<proteinExistence type="predicted"/>
<evidence type="ECO:0000256" key="1">
    <source>
        <dbReference type="SAM" id="SignalP"/>
    </source>
</evidence>
<dbReference type="InterPro" id="IPR006315">
    <property type="entry name" value="OM_autotransptr_brl_dom"/>
</dbReference>
<dbReference type="PROSITE" id="PS51208">
    <property type="entry name" value="AUTOTRANSPORTER"/>
    <property type="match status" value="1"/>
</dbReference>
<feature type="chain" id="PRO_5016993686" evidence="1">
    <location>
        <begin position="48"/>
        <end position="1017"/>
    </location>
</feature>
<dbReference type="Gene3D" id="2.40.128.130">
    <property type="entry name" value="Autotransporter beta-domain"/>
    <property type="match status" value="1"/>
</dbReference>
<keyword evidence="4" id="KW-1185">Reference proteome</keyword>
<feature type="domain" description="Autotransporter" evidence="2">
    <location>
        <begin position="741"/>
        <end position="1017"/>
    </location>
</feature>
<name>A0A370FGT8_9BURK</name>
<dbReference type="EMBL" id="QQAV01000004">
    <property type="protein sequence ID" value="RDI25265.1"/>
    <property type="molecule type" value="Genomic_DNA"/>
</dbReference>
<dbReference type="AlphaFoldDB" id="A0A370FGT8"/>
<dbReference type="GO" id="GO:0019867">
    <property type="term" value="C:outer membrane"/>
    <property type="evidence" value="ECO:0007669"/>
    <property type="project" value="InterPro"/>
</dbReference>
<dbReference type="InterPro" id="IPR005546">
    <property type="entry name" value="Autotransporte_beta"/>
</dbReference>
<dbReference type="SUPFAM" id="SSF51126">
    <property type="entry name" value="Pectin lyase-like"/>
    <property type="match status" value="1"/>
</dbReference>
<protein>
    <submittedName>
        <fullName evidence="3">Outer membrane autotransporter protein</fullName>
    </submittedName>
</protein>
<dbReference type="InterPro" id="IPR030895">
    <property type="entry name" value="T5SS_PEPC_rpt"/>
</dbReference>
<dbReference type="OrthoDB" id="5760545at2"/>
<sequence>MAPHSAKRPPQPKGTKYALRKKVFVRLPKRLALPLLLASIWGLPAHAADISWSGTSGSNWSTAGNWIGGAVPGSTDTAVLNGTGSILIADPSVTLSAFSLATSLADTTRLTISGGGRLTVALGVIGATGGSGNVVVSGPGSTLTNTSEMTIGRNGTGSLTVTGGAHLVSRRLALGTPTWEVAGGTPAGGSGSLTVSGAGTLWENTAGVDVARNESPGSTGALTISDGATARIRSTGIYTGAGATLNFTGAGTRVEIGDPTDPNDLQATSSGWLSADGGNIQVSGGASLYTSGTYVGASGAWATTMTVTGQGTSFIGEQRIYVGGQNGSRDVDPVNGNGLLTIADGATAWGGTVGVGMDPHSKGVAVVTGNGSQLWAKANTALTTPTRGNFYVGYAGDALVVVSDGGTIKADNEVRIAYDSGSGKLVIGAQEGQAAAAPGNVIAANGIVFGDGAGELVFNHTGTGLLFGSTLSGNGTLKALAGTTILSGDSSAFTGSTAVKGGELRVNGSLAGSAVTVGSGARLSGNGTVGSLSLQSGATVAPGNSPGTLTVAGNYTQAAGSTYEAEFVPGSGTSDRIAVKGTAQIADGAVLRVSRYGSTAPFSLTDRYTVLTADGGVAGRYVLTGDTGISSFYALTTGTDGKSVYVAAQQVRAFTSAALTANQMTTAGALQSLAAGGALRTAIGYLPDDAQARVAFDQLSGEIHASIRGAMVEDSRFVRTAAIDRLRAASGAPAGTPGASADANGLAVWSHVYGTWGKTSGNGNAGSLSHDTGGFVGGADLPVFDTARAGVLLGYGHASYDSDGRNASGSSNGYTLGAYGGTQLGGVGVRLGTAYTWSDVSTHRDVVFSGFANGLSAKYDARTFQAFAEAGYRIDAGAVALEPFAGLAHVAVRTDGFTERGGLAALTSDSSNTDVNFSTLGLRGSGEFNLGGRTLTASASLAWRHAFGDTTPQASFRFLGSDAFGVSGVPIAKNAALVEAGVSTQIARNASLRLSYTGQFGSHARSQGLRGNLDFRF</sequence>
<dbReference type="InterPro" id="IPR011050">
    <property type="entry name" value="Pectin_lyase_fold/virulence"/>
</dbReference>
<dbReference type="InterPro" id="IPR036709">
    <property type="entry name" value="Autotransporte_beta_dom_sf"/>
</dbReference>
<reference evidence="3 4" key="1">
    <citation type="submission" date="2018-07" db="EMBL/GenBank/DDBJ databases">
        <title>Genomic Encyclopedia of Type Strains, Phase IV (KMG-IV): sequencing the most valuable type-strain genomes for metagenomic binning, comparative biology and taxonomic classification.</title>
        <authorList>
            <person name="Goeker M."/>
        </authorList>
    </citation>
    <scope>NUCLEOTIDE SEQUENCE [LARGE SCALE GENOMIC DNA]</scope>
    <source>
        <strain evidence="3 4">DSM 21352</strain>
    </source>
</reference>
<organism evidence="3 4">
    <name type="scientific">Pseudacidovorax intermedius</name>
    <dbReference type="NCBI Taxonomy" id="433924"/>
    <lineage>
        <taxon>Bacteria</taxon>
        <taxon>Pseudomonadati</taxon>
        <taxon>Pseudomonadota</taxon>
        <taxon>Betaproteobacteria</taxon>
        <taxon>Burkholderiales</taxon>
        <taxon>Comamonadaceae</taxon>
        <taxon>Pseudacidovorax</taxon>
    </lineage>
</organism>
<dbReference type="NCBIfam" id="TIGR01414">
    <property type="entry name" value="autotrans_barl"/>
    <property type="match status" value="1"/>
</dbReference>
<keyword evidence="1" id="KW-0732">Signal</keyword>
<evidence type="ECO:0000259" key="2">
    <source>
        <dbReference type="PROSITE" id="PS51208"/>
    </source>
</evidence>
<gene>
    <name evidence="3" type="ORF">DFR41_104325</name>
</gene>
<dbReference type="SMART" id="SM00869">
    <property type="entry name" value="Autotransporter"/>
    <property type="match status" value="1"/>
</dbReference>
<evidence type="ECO:0000313" key="4">
    <source>
        <dbReference type="Proteomes" id="UP000255265"/>
    </source>
</evidence>
<dbReference type="SUPFAM" id="SSF103515">
    <property type="entry name" value="Autotransporter"/>
    <property type="match status" value="1"/>
</dbReference>
<comment type="caution">
    <text evidence="3">The sequence shown here is derived from an EMBL/GenBank/DDBJ whole genome shotgun (WGS) entry which is preliminary data.</text>
</comment>